<keyword evidence="1" id="KW-0732">Signal</keyword>
<name>A0A4U7AM60_9PEZI</name>
<comment type="caution">
    <text evidence="2">The sequence shown here is derived from an EMBL/GenBank/DDBJ whole genome shotgun (WGS) entry which is preliminary data.</text>
</comment>
<gene>
    <name evidence="2" type="ORF">C1H76_8962</name>
</gene>
<sequence length="239" mass="25782">MIAIKLLAIVLTAVIPVTTALPTTLAADCLEDTVHNFTESDHGTTVYSCGSAFTVMSIDSAQSKHARDTSDLTIRCTDPVTYSIQQTQIVASGTWWDVWVQESCAYCTESSASCSKALTWSDTTTESFNIGFDISTKDTVLGLIKGNSKFNLGYTWGHSFTKGGTFTCNINPHDKVAVWMQNQKGWADSQTRIVTTTHGCGGNSISYDPWSLSQRSNWALDGDRSVNLGCSSGEASGCL</sequence>
<feature type="signal peptide" evidence="1">
    <location>
        <begin position="1"/>
        <end position="20"/>
    </location>
</feature>
<reference evidence="2 3" key="1">
    <citation type="submission" date="2018-02" db="EMBL/GenBank/DDBJ databases">
        <title>Draft genome sequences of Elsinoe sp., causing black scab on jojoba.</title>
        <authorList>
            <person name="Stodart B."/>
            <person name="Jeffress S."/>
            <person name="Ash G."/>
            <person name="Arun Chinnappa K."/>
        </authorList>
    </citation>
    <scope>NUCLEOTIDE SEQUENCE [LARGE SCALE GENOMIC DNA]</scope>
    <source>
        <strain evidence="2 3">Hillstone_2</strain>
    </source>
</reference>
<protein>
    <submittedName>
        <fullName evidence="2">Uncharacterized protein</fullName>
    </submittedName>
</protein>
<accession>A0A4U7AM60</accession>
<proteinExistence type="predicted"/>
<evidence type="ECO:0000256" key="1">
    <source>
        <dbReference type="SAM" id="SignalP"/>
    </source>
</evidence>
<dbReference type="EMBL" id="PTQR01000124">
    <property type="protein sequence ID" value="TKX18879.1"/>
    <property type="molecule type" value="Genomic_DNA"/>
</dbReference>
<organism evidence="2 3">
    <name type="scientific">Elsinoe australis</name>
    <dbReference type="NCBI Taxonomy" id="40998"/>
    <lineage>
        <taxon>Eukaryota</taxon>
        <taxon>Fungi</taxon>
        <taxon>Dikarya</taxon>
        <taxon>Ascomycota</taxon>
        <taxon>Pezizomycotina</taxon>
        <taxon>Dothideomycetes</taxon>
        <taxon>Dothideomycetidae</taxon>
        <taxon>Myriangiales</taxon>
        <taxon>Elsinoaceae</taxon>
        <taxon>Elsinoe</taxon>
    </lineage>
</organism>
<feature type="chain" id="PRO_5020329572" evidence="1">
    <location>
        <begin position="21"/>
        <end position="239"/>
    </location>
</feature>
<dbReference type="AlphaFoldDB" id="A0A4U7AM60"/>
<evidence type="ECO:0000313" key="2">
    <source>
        <dbReference type="EMBL" id="TKX18879.1"/>
    </source>
</evidence>
<evidence type="ECO:0000313" key="3">
    <source>
        <dbReference type="Proteomes" id="UP000308133"/>
    </source>
</evidence>
<dbReference type="Proteomes" id="UP000308133">
    <property type="component" value="Unassembled WGS sequence"/>
</dbReference>